<sequence>MKKSIKSPARLSSLVVEFEREEDGRWIAEIPKLPGVMAYGATKRDALQKIYTIAS</sequence>
<dbReference type="PATRIC" id="fig|1618605.3.peg.662"/>
<evidence type="ECO:0000313" key="2">
    <source>
        <dbReference type="Proteomes" id="UP000034740"/>
    </source>
</evidence>
<organism evidence="1 2">
    <name type="scientific">Candidatus Adlerbacteria bacterium GW2011_GWA1_54_10</name>
    <dbReference type="NCBI Taxonomy" id="1618605"/>
    <lineage>
        <taxon>Bacteria</taxon>
        <taxon>Candidatus Adleribacteriota</taxon>
    </lineage>
</organism>
<dbReference type="InterPro" id="IPR035069">
    <property type="entry name" value="TTHA1013/TTHA0281-like"/>
</dbReference>
<comment type="caution">
    <text evidence="1">The sequence shown here is derived from an EMBL/GenBank/DDBJ whole genome shotgun (WGS) entry which is preliminary data.</text>
</comment>
<dbReference type="Gene3D" id="3.30.160.250">
    <property type="match status" value="1"/>
</dbReference>
<reference evidence="1 2" key="1">
    <citation type="journal article" date="2015" name="Nature">
        <title>rRNA introns, odd ribosomes, and small enigmatic genomes across a large radiation of phyla.</title>
        <authorList>
            <person name="Brown C.T."/>
            <person name="Hug L.A."/>
            <person name="Thomas B.C."/>
            <person name="Sharon I."/>
            <person name="Castelle C.J."/>
            <person name="Singh A."/>
            <person name="Wilkins M.J."/>
            <person name="Williams K.H."/>
            <person name="Banfield J.F."/>
        </authorList>
    </citation>
    <scope>NUCLEOTIDE SEQUENCE [LARGE SCALE GENOMIC DNA]</scope>
</reference>
<protein>
    <recommendedName>
        <fullName evidence="3">HicB-like antitoxin of toxin-antitoxin system domain-containing protein</fullName>
    </recommendedName>
</protein>
<dbReference type="Proteomes" id="UP000034740">
    <property type="component" value="Unassembled WGS sequence"/>
</dbReference>
<proteinExistence type="predicted"/>
<accession>A0A0G1XVY8</accession>
<evidence type="ECO:0000313" key="1">
    <source>
        <dbReference type="EMBL" id="KKW35106.1"/>
    </source>
</evidence>
<dbReference type="SUPFAM" id="SSF143100">
    <property type="entry name" value="TTHA1013/TTHA0281-like"/>
    <property type="match status" value="1"/>
</dbReference>
<name>A0A0G1XVY8_9BACT</name>
<evidence type="ECO:0008006" key="3">
    <source>
        <dbReference type="Google" id="ProtNLM"/>
    </source>
</evidence>
<dbReference type="AlphaFoldDB" id="A0A0G1XVY8"/>
<gene>
    <name evidence="1" type="ORF">UY83_C0018G0001</name>
</gene>
<dbReference type="EMBL" id="LCRO01000018">
    <property type="protein sequence ID" value="KKW35106.1"/>
    <property type="molecule type" value="Genomic_DNA"/>
</dbReference>